<name>A0AAV4ZQR7_9HYPH</name>
<dbReference type="Pfam" id="PF01541">
    <property type="entry name" value="GIY-YIG"/>
    <property type="match status" value="1"/>
</dbReference>
<dbReference type="EMBL" id="BPQO01000017">
    <property type="protein sequence ID" value="GJD90228.1"/>
    <property type="molecule type" value="Genomic_DNA"/>
</dbReference>
<evidence type="ECO:0000313" key="3">
    <source>
        <dbReference type="EMBL" id="GJD90228.1"/>
    </source>
</evidence>
<proteinExistence type="inferred from homology"/>
<dbReference type="InterPro" id="IPR050190">
    <property type="entry name" value="UPF0213_domain"/>
</dbReference>
<comment type="similarity">
    <text evidence="1">Belongs to the UPF0213 family.</text>
</comment>
<gene>
    <name evidence="3" type="ORF">BHAOGJBA_3764</name>
</gene>
<dbReference type="AlphaFoldDB" id="A0AAV4ZQR7"/>
<sequence length="97" mass="11449">MERVSHVYMLASQRNGTLYTGSTIDLARRVWEHRTGALPGFTRDHGVTLLVWYEGYPRILDARHREYAIKRWRQAWKLALIEGMNPGWRDLYADLAF</sequence>
<accession>A0AAV4ZQR7</accession>
<organism evidence="3 4">
    <name type="scientific">Methylobacterium hispanicum</name>
    <dbReference type="NCBI Taxonomy" id="270350"/>
    <lineage>
        <taxon>Bacteria</taxon>
        <taxon>Pseudomonadati</taxon>
        <taxon>Pseudomonadota</taxon>
        <taxon>Alphaproteobacteria</taxon>
        <taxon>Hyphomicrobiales</taxon>
        <taxon>Methylobacteriaceae</taxon>
        <taxon>Methylobacterium</taxon>
    </lineage>
</organism>
<evidence type="ECO:0000259" key="2">
    <source>
        <dbReference type="PROSITE" id="PS50164"/>
    </source>
</evidence>
<dbReference type="PROSITE" id="PS50164">
    <property type="entry name" value="GIY_YIG"/>
    <property type="match status" value="1"/>
</dbReference>
<dbReference type="CDD" id="cd10448">
    <property type="entry name" value="GIY-YIG_unchar_3"/>
    <property type="match status" value="1"/>
</dbReference>
<comment type="caution">
    <text evidence="3">The sequence shown here is derived from an EMBL/GenBank/DDBJ whole genome shotgun (WGS) entry which is preliminary data.</text>
</comment>
<protein>
    <recommendedName>
        <fullName evidence="2">GIY-YIG domain-containing protein</fullName>
    </recommendedName>
</protein>
<dbReference type="InterPro" id="IPR000305">
    <property type="entry name" value="GIY-YIG_endonuc"/>
</dbReference>
<evidence type="ECO:0000313" key="4">
    <source>
        <dbReference type="Proteomes" id="UP001055247"/>
    </source>
</evidence>
<dbReference type="PANTHER" id="PTHR34477:SF5">
    <property type="entry name" value="BSL5627 PROTEIN"/>
    <property type="match status" value="1"/>
</dbReference>
<dbReference type="Gene3D" id="3.40.1440.10">
    <property type="entry name" value="GIY-YIG endonuclease"/>
    <property type="match status" value="1"/>
</dbReference>
<dbReference type="SUPFAM" id="SSF82771">
    <property type="entry name" value="GIY-YIG endonuclease"/>
    <property type="match status" value="1"/>
</dbReference>
<reference evidence="3" key="1">
    <citation type="journal article" date="2016" name="Front. Microbiol.">
        <title>Genome Sequence of the Piezophilic, Mesophilic Sulfate-Reducing Bacterium Desulfovibrio indicus J2T.</title>
        <authorList>
            <person name="Cao J."/>
            <person name="Maignien L."/>
            <person name="Shao Z."/>
            <person name="Alain K."/>
            <person name="Jebbar M."/>
        </authorList>
    </citation>
    <scope>NUCLEOTIDE SEQUENCE</scope>
    <source>
        <strain evidence="3">DSM 16372</strain>
    </source>
</reference>
<dbReference type="InterPro" id="IPR035901">
    <property type="entry name" value="GIY-YIG_endonuc_sf"/>
</dbReference>
<dbReference type="PANTHER" id="PTHR34477">
    <property type="entry name" value="UPF0213 PROTEIN YHBQ"/>
    <property type="match status" value="1"/>
</dbReference>
<evidence type="ECO:0000256" key="1">
    <source>
        <dbReference type="ARBA" id="ARBA00007435"/>
    </source>
</evidence>
<feature type="domain" description="GIY-YIG" evidence="2">
    <location>
        <begin position="3"/>
        <end position="79"/>
    </location>
</feature>
<dbReference type="RefSeq" id="WP_066922307.1">
    <property type="nucleotide sequence ID" value="NZ_BPQO01000017.1"/>
</dbReference>
<reference evidence="3" key="2">
    <citation type="submission" date="2021-08" db="EMBL/GenBank/DDBJ databases">
        <authorList>
            <person name="Tani A."/>
            <person name="Ola A."/>
            <person name="Ogura Y."/>
            <person name="Katsura K."/>
            <person name="Hayashi T."/>
        </authorList>
    </citation>
    <scope>NUCLEOTIDE SEQUENCE</scope>
    <source>
        <strain evidence="3">DSM 16372</strain>
    </source>
</reference>
<dbReference type="Proteomes" id="UP001055247">
    <property type="component" value="Unassembled WGS sequence"/>
</dbReference>
<keyword evidence="4" id="KW-1185">Reference proteome</keyword>